<dbReference type="EMBL" id="RKLQ01000002">
    <property type="protein sequence ID" value="MBX0304733.1"/>
    <property type="molecule type" value="Genomic_DNA"/>
</dbReference>
<dbReference type="Pfam" id="PF04326">
    <property type="entry name" value="SLFN_AlbA_2"/>
    <property type="match status" value="1"/>
</dbReference>
<dbReference type="AlphaFoldDB" id="A0A8J7YP51"/>
<feature type="domain" description="Schlafen AlbA-2" evidence="1">
    <location>
        <begin position="25"/>
        <end position="152"/>
    </location>
</feature>
<keyword evidence="2" id="KW-0067">ATP-binding</keyword>
<protein>
    <submittedName>
        <fullName evidence="2">ATP-binding protein</fullName>
    </submittedName>
</protein>
<reference evidence="2" key="1">
    <citation type="submission" date="2021-06" db="EMBL/GenBank/DDBJ databases">
        <title>Halomicroarcula sp. F24A a new haloarchaeum isolated from saline soil.</title>
        <authorList>
            <person name="Duran-Viseras A."/>
            <person name="Sanchez-Porro C."/>
            <person name="Ventosa A."/>
        </authorList>
    </citation>
    <scope>NUCLEOTIDE SEQUENCE</scope>
    <source>
        <strain evidence="2">F24A</strain>
    </source>
</reference>
<dbReference type="InterPro" id="IPR007421">
    <property type="entry name" value="Schlafen_AlbA_2_dom"/>
</dbReference>
<proteinExistence type="predicted"/>
<evidence type="ECO:0000313" key="2">
    <source>
        <dbReference type="EMBL" id="MBX0304733.1"/>
    </source>
</evidence>
<sequence>MTQPFPIDVDDWDTETVDSLNEQPESQKLEYKFSLFSTDENQSKQDWHDKIEREITAFANANGGIIVFGVTDDGEPAPFEPPEHDISLSITRIIQNSNPVPDIAVPNPIAYPDTSSSRVILPVRIYEASRKPVLTSDSAIYMRINDSKEPMSREQIESLFVERDRRQQSVRQLEMEINRLYDSINGTSTALRVHSDTPPDFHELNIESLKQVLRDNTHLYSKQSTKDVVDRIFDRIRDIESREVFVGRYYGGVIDDYPQTEQKFNRDQRQKLKEEVELLEGDLEELAQLEGLDVKLDIS</sequence>
<dbReference type="RefSeq" id="WP_220588936.1">
    <property type="nucleotide sequence ID" value="NZ_RKLQ01000002.1"/>
</dbReference>
<keyword evidence="2" id="KW-0547">Nucleotide-binding</keyword>
<accession>A0A8J7YP51</accession>
<comment type="caution">
    <text evidence="2">The sequence shown here is derived from an EMBL/GenBank/DDBJ whole genome shotgun (WGS) entry which is preliminary data.</text>
</comment>
<keyword evidence="3" id="KW-1185">Reference proteome</keyword>
<dbReference type="Proteomes" id="UP000783863">
    <property type="component" value="Unassembled WGS sequence"/>
</dbReference>
<evidence type="ECO:0000259" key="1">
    <source>
        <dbReference type="Pfam" id="PF04326"/>
    </source>
</evidence>
<dbReference type="InterPro" id="IPR038461">
    <property type="entry name" value="Schlafen_AlbA_2_dom_sf"/>
</dbReference>
<gene>
    <name evidence="2" type="ORF">EGD98_13735</name>
</gene>
<dbReference type="PANTHER" id="PTHR30595:SF6">
    <property type="entry name" value="SCHLAFEN ALBA-2 DOMAIN-CONTAINING PROTEIN"/>
    <property type="match status" value="1"/>
</dbReference>
<dbReference type="PANTHER" id="PTHR30595">
    <property type="entry name" value="GLPR-RELATED TRANSCRIPTIONAL REPRESSOR"/>
    <property type="match status" value="1"/>
</dbReference>
<name>A0A8J7YP51_9EURY</name>
<dbReference type="GO" id="GO:0005524">
    <property type="term" value="F:ATP binding"/>
    <property type="evidence" value="ECO:0007669"/>
    <property type="project" value="UniProtKB-KW"/>
</dbReference>
<evidence type="ECO:0000313" key="3">
    <source>
        <dbReference type="Proteomes" id="UP000783863"/>
    </source>
</evidence>
<dbReference type="Gene3D" id="3.30.950.30">
    <property type="entry name" value="Schlafen, AAA domain"/>
    <property type="match status" value="1"/>
</dbReference>
<organism evidence="2 3">
    <name type="scientific">Haloarcula salinisoli</name>
    <dbReference type="NCBI Taxonomy" id="2487746"/>
    <lineage>
        <taxon>Archaea</taxon>
        <taxon>Methanobacteriati</taxon>
        <taxon>Methanobacteriota</taxon>
        <taxon>Stenosarchaea group</taxon>
        <taxon>Halobacteria</taxon>
        <taxon>Halobacteriales</taxon>
        <taxon>Haloarculaceae</taxon>
        <taxon>Haloarcula</taxon>
    </lineage>
</organism>